<feature type="non-terminal residue" evidence="1">
    <location>
        <position position="1"/>
    </location>
</feature>
<evidence type="ECO:0000313" key="2">
    <source>
        <dbReference type="Proteomes" id="UP001497623"/>
    </source>
</evidence>
<dbReference type="Proteomes" id="UP001497623">
    <property type="component" value="Unassembled WGS sequence"/>
</dbReference>
<protein>
    <submittedName>
        <fullName evidence="1">Uncharacterized protein</fullName>
    </submittedName>
</protein>
<evidence type="ECO:0000313" key="1">
    <source>
        <dbReference type="EMBL" id="CAL4202978.1"/>
    </source>
</evidence>
<proteinExistence type="predicted"/>
<accession>A0AAV2SKW1</accession>
<feature type="non-terminal residue" evidence="1">
    <location>
        <position position="144"/>
    </location>
</feature>
<reference evidence="1 2" key="1">
    <citation type="submission" date="2024-05" db="EMBL/GenBank/DDBJ databases">
        <authorList>
            <person name="Wallberg A."/>
        </authorList>
    </citation>
    <scope>NUCLEOTIDE SEQUENCE [LARGE SCALE GENOMIC DNA]</scope>
</reference>
<name>A0AAV2SKW1_MEGNR</name>
<sequence>GLGSLSLSDNISSAVSAPLSATPIAQTASLLGDTPTNTSAPPVNEGISLMDELGSVFSPPTGLPTNTSILASPLLPESSTATTANVPVLGSKSVIEPKSNPLDELDILASETTSSLGLQNLNLTNTEQKSHFKTQEKVSMNQLK</sequence>
<organism evidence="1 2">
    <name type="scientific">Meganyctiphanes norvegica</name>
    <name type="common">Northern krill</name>
    <name type="synonym">Thysanopoda norvegica</name>
    <dbReference type="NCBI Taxonomy" id="48144"/>
    <lineage>
        <taxon>Eukaryota</taxon>
        <taxon>Metazoa</taxon>
        <taxon>Ecdysozoa</taxon>
        <taxon>Arthropoda</taxon>
        <taxon>Crustacea</taxon>
        <taxon>Multicrustacea</taxon>
        <taxon>Malacostraca</taxon>
        <taxon>Eumalacostraca</taxon>
        <taxon>Eucarida</taxon>
        <taxon>Euphausiacea</taxon>
        <taxon>Euphausiidae</taxon>
        <taxon>Meganyctiphanes</taxon>
    </lineage>
</organism>
<dbReference type="EMBL" id="CAXKWB010078723">
    <property type="protein sequence ID" value="CAL4202978.1"/>
    <property type="molecule type" value="Genomic_DNA"/>
</dbReference>
<comment type="caution">
    <text evidence="1">The sequence shown here is derived from an EMBL/GenBank/DDBJ whole genome shotgun (WGS) entry which is preliminary data.</text>
</comment>
<dbReference type="AlphaFoldDB" id="A0AAV2SKW1"/>
<keyword evidence="2" id="KW-1185">Reference proteome</keyword>
<gene>
    <name evidence="1" type="ORF">MNOR_LOCUS37726</name>
</gene>